<keyword evidence="2" id="KW-1185">Reference proteome</keyword>
<proteinExistence type="predicted"/>
<evidence type="ECO:0000313" key="2">
    <source>
        <dbReference type="Proteomes" id="UP000223025"/>
    </source>
</evidence>
<organism evidence="1 2">
    <name type="scientific">Agrobacterium phage Atu_ph07</name>
    <dbReference type="NCBI Taxonomy" id="2024264"/>
    <lineage>
        <taxon>Viruses</taxon>
        <taxon>Duplodnaviria</taxon>
        <taxon>Heunggongvirae</taxon>
        <taxon>Uroviricota</taxon>
        <taxon>Caudoviricetes</taxon>
        <taxon>Polybotosvirus</taxon>
        <taxon>Polybotosvirus Atuph07</taxon>
    </lineage>
</organism>
<dbReference type="KEGG" id="vg:40088391"/>
<accession>A0A2L0V036</accession>
<sequence>MVITGEFANNIPEPMSDTLTITINEGTEFEIDFDPVVALEDVTVTFTGMVYHTNPPQIEIASIIGEYKKSDTGYV</sequence>
<evidence type="ECO:0000313" key="1">
    <source>
        <dbReference type="EMBL" id="AUZ95147.1"/>
    </source>
</evidence>
<dbReference type="EMBL" id="MF403008">
    <property type="protein sequence ID" value="AUZ95147.1"/>
    <property type="molecule type" value="Genomic_DNA"/>
</dbReference>
<dbReference type="RefSeq" id="YP_009612053.1">
    <property type="nucleotide sequence ID" value="NC_042013.1"/>
</dbReference>
<dbReference type="Proteomes" id="UP000223025">
    <property type="component" value="Segment"/>
</dbReference>
<protein>
    <submittedName>
        <fullName evidence="1">Uncharacterized protein</fullName>
    </submittedName>
</protein>
<dbReference type="GeneID" id="40088391"/>
<reference evidence="1 2" key="1">
    <citation type="submission" date="2017-06" db="EMBL/GenBank/DDBJ databases">
        <authorList>
            <person name="Kim H.J."/>
            <person name="Triplett B.A."/>
        </authorList>
    </citation>
    <scope>NUCLEOTIDE SEQUENCE [LARGE SCALE GENOMIC DNA]</scope>
</reference>
<name>A0A2L0V036_9CAUD</name>